<reference evidence="7" key="1">
    <citation type="submission" date="2019-08" db="EMBL/GenBank/DDBJ databases">
        <authorList>
            <person name="Kucharzyk K."/>
            <person name="Murdoch R.W."/>
            <person name="Higgins S."/>
            <person name="Loffler F."/>
        </authorList>
    </citation>
    <scope>NUCLEOTIDE SEQUENCE</scope>
</reference>
<protein>
    <recommendedName>
        <fullName evidence="8">ECF RNA polymerase sigma factor SigW</fullName>
    </recommendedName>
</protein>
<proteinExistence type="inferred from homology"/>
<sequence>MMEKDKFKAFNEIYNTYYRKCFLFAKSYVHQVEVADDFASEAMMRLWENFENADDIINIQAFLLTVVKNLSLNYLKREQLKYQAHEVIQNNTQKEMEFRISTLESCDPDILFSSEVRSIFEKTLASLPEKTRKIFVMSRVEDRSNKEIAQKFGISVKGVDYHVAKALKELRITLKDYLPALLFLLY</sequence>
<dbReference type="PANTHER" id="PTHR43133">
    <property type="entry name" value="RNA POLYMERASE ECF-TYPE SIGMA FACTO"/>
    <property type="match status" value="1"/>
</dbReference>
<dbReference type="NCBIfam" id="TIGR02937">
    <property type="entry name" value="sigma70-ECF"/>
    <property type="match status" value="1"/>
</dbReference>
<dbReference type="InterPro" id="IPR014327">
    <property type="entry name" value="RNA_pol_sigma70_bacteroid"/>
</dbReference>
<evidence type="ECO:0000313" key="7">
    <source>
        <dbReference type="EMBL" id="MPL85015.1"/>
    </source>
</evidence>
<evidence type="ECO:0000256" key="2">
    <source>
        <dbReference type="ARBA" id="ARBA00023015"/>
    </source>
</evidence>
<feature type="domain" description="RNA polymerase sigma factor 70 region 4 type 2" evidence="6">
    <location>
        <begin position="120"/>
        <end position="170"/>
    </location>
</feature>
<dbReference type="GO" id="GO:0003677">
    <property type="term" value="F:DNA binding"/>
    <property type="evidence" value="ECO:0007669"/>
    <property type="project" value="InterPro"/>
</dbReference>
<evidence type="ECO:0008006" key="8">
    <source>
        <dbReference type="Google" id="ProtNLM"/>
    </source>
</evidence>
<dbReference type="PANTHER" id="PTHR43133:SF46">
    <property type="entry name" value="RNA POLYMERASE SIGMA-70 FACTOR ECF SUBFAMILY"/>
    <property type="match status" value="1"/>
</dbReference>
<dbReference type="InterPro" id="IPR013325">
    <property type="entry name" value="RNA_pol_sigma_r2"/>
</dbReference>
<organism evidence="7">
    <name type="scientific">bioreactor metagenome</name>
    <dbReference type="NCBI Taxonomy" id="1076179"/>
    <lineage>
        <taxon>unclassified sequences</taxon>
        <taxon>metagenomes</taxon>
        <taxon>ecological metagenomes</taxon>
    </lineage>
</organism>
<dbReference type="EMBL" id="VSSQ01000198">
    <property type="protein sequence ID" value="MPL85015.1"/>
    <property type="molecule type" value="Genomic_DNA"/>
</dbReference>
<dbReference type="Gene3D" id="1.10.10.10">
    <property type="entry name" value="Winged helix-like DNA-binding domain superfamily/Winged helix DNA-binding domain"/>
    <property type="match status" value="1"/>
</dbReference>
<dbReference type="SUPFAM" id="SSF88946">
    <property type="entry name" value="Sigma2 domain of RNA polymerase sigma factors"/>
    <property type="match status" value="1"/>
</dbReference>
<keyword evidence="4" id="KW-0804">Transcription</keyword>
<evidence type="ECO:0000259" key="5">
    <source>
        <dbReference type="Pfam" id="PF04542"/>
    </source>
</evidence>
<evidence type="ECO:0000259" key="6">
    <source>
        <dbReference type="Pfam" id="PF08281"/>
    </source>
</evidence>
<name>A0A644V1W7_9ZZZZ</name>
<evidence type="ECO:0000256" key="3">
    <source>
        <dbReference type="ARBA" id="ARBA00023082"/>
    </source>
</evidence>
<dbReference type="InterPro" id="IPR014284">
    <property type="entry name" value="RNA_pol_sigma-70_dom"/>
</dbReference>
<accession>A0A644V1W7</accession>
<dbReference type="InterPro" id="IPR007627">
    <property type="entry name" value="RNA_pol_sigma70_r2"/>
</dbReference>
<evidence type="ECO:0000256" key="1">
    <source>
        <dbReference type="ARBA" id="ARBA00010641"/>
    </source>
</evidence>
<dbReference type="Pfam" id="PF08281">
    <property type="entry name" value="Sigma70_r4_2"/>
    <property type="match status" value="1"/>
</dbReference>
<dbReference type="CDD" id="cd06171">
    <property type="entry name" value="Sigma70_r4"/>
    <property type="match status" value="1"/>
</dbReference>
<dbReference type="InterPro" id="IPR013249">
    <property type="entry name" value="RNA_pol_sigma70_r4_t2"/>
</dbReference>
<dbReference type="Gene3D" id="1.10.1740.10">
    <property type="match status" value="1"/>
</dbReference>
<dbReference type="Pfam" id="PF04542">
    <property type="entry name" value="Sigma70_r2"/>
    <property type="match status" value="1"/>
</dbReference>
<keyword evidence="3" id="KW-0731">Sigma factor</keyword>
<dbReference type="SUPFAM" id="SSF88659">
    <property type="entry name" value="Sigma3 and sigma4 domains of RNA polymerase sigma factors"/>
    <property type="match status" value="1"/>
</dbReference>
<dbReference type="InterPro" id="IPR013324">
    <property type="entry name" value="RNA_pol_sigma_r3/r4-like"/>
</dbReference>
<keyword evidence="2" id="KW-0805">Transcription regulation</keyword>
<evidence type="ECO:0000256" key="4">
    <source>
        <dbReference type="ARBA" id="ARBA00023163"/>
    </source>
</evidence>
<dbReference type="InterPro" id="IPR036388">
    <property type="entry name" value="WH-like_DNA-bd_sf"/>
</dbReference>
<gene>
    <name evidence="7" type="ORF">SDC9_30981</name>
</gene>
<dbReference type="AlphaFoldDB" id="A0A644V1W7"/>
<feature type="domain" description="RNA polymerase sigma-70 region 2" evidence="5">
    <location>
        <begin position="14"/>
        <end position="79"/>
    </location>
</feature>
<dbReference type="GO" id="GO:0006352">
    <property type="term" value="P:DNA-templated transcription initiation"/>
    <property type="evidence" value="ECO:0007669"/>
    <property type="project" value="InterPro"/>
</dbReference>
<comment type="similarity">
    <text evidence="1">Belongs to the sigma-70 factor family. ECF subfamily.</text>
</comment>
<dbReference type="InterPro" id="IPR039425">
    <property type="entry name" value="RNA_pol_sigma-70-like"/>
</dbReference>
<comment type="caution">
    <text evidence="7">The sequence shown here is derived from an EMBL/GenBank/DDBJ whole genome shotgun (WGS) entry which is preliminary data.</text>
</comment>
<dbReference type="NCBIfam" id="TIGR02985">
    <property type="entry name" value="Sig70_bacteroi1"/>
    <property type="match status" value="1"/>
</dbReference>
<dbReference type="GO" id="GO:0016987">
    <property type="term" value="F:sigma factor activity"/>
    <property type="evidence" value="ECO:0007669"/>
    <property type="project" value="UniProtKB-KW"/>
</dbReference>